<keyword evidence="1" id="KW-1133">Transmembrane helix</keyword>
<feature type="non-terminal residue" evidence="2">
    <location>
        <position position="129"/>
    </location>
</feature>
<keyword evidence="3" id="KW-1185">Reference proteome</keyword>
<feature type="non-terminal residue" evidence="2">
    <location>
        <position position="1"/>
    </location>
</feature>
<proteinExistence type="predicted"/>
<evidence type="ECO:0000313" key="3">
    <source>
        <dbReference type="Proteomes" id="UP000800040"/>
    </source>
</evidence>
<protein>
    <submittedName>
        <fullName evidence="2">Uncharacterized protein</fullName>
    </submittedName>
</protein>
<keyword evidence="1" id="KW-0812">Transmembrane</keyword>
<gene>
    <name evidence="2" type="ORF">BDW02DRAFT_470284</name>
</gene>
<organism evidence="2 3">
    <name type="scientific">Decorospora gaudefroyi</name>
    <dbReference type="NCBI Taxonomy" id="184978"/>
    <lineage>
        <taxon>Eukaryota</taxon>
        <taxon>Fungi</taxon>
        <taxon>Dikarya</taxon>
        <taxon>Ascomycota</taxon>
        <taxon>Pezizomycotina</taxon>
        <taxon>Dothideomycetes</taxon>
        <taxon>Pleosporomycetidae</taxon>
        <taxon>Pleosporales</taxon>
        <taxon>Pleosporineae</taxon>
        <taxon>Pleosporaceae</taxon>
        <taxon>Decorospora</taxon>
    </lineage>
</organism>
<dbReference type="OrthoDB" id="3693225at2759"/>
<dbReference type="Proteomes" id="UP000800040">
    <property type="component" value="Unassembled WGS sequence"/>
</dbReference>
<name>A0A6A5K5J4_9PLEO</name>
<accession>A0A6A5K5J4</accession>
<keyword evidence="1" id="KW-0472">Membrane</keyword>
<feature type="transmembrane region" description="Helical" evidence="1">
    <location>
        <begin position="28"/>
        <end position="51"/>
    </location>
</feature>
<sequence length="129" mass="14058">PTPTTTAIPEAPLAIIPNASPNDGFSPAALIGIIIAVVVLVLCVPLIAILLRRYEKTRVRETPNSPASSQSSIREDHSLRSILVTKELSRSSLRMDLERVDSGVRRPEEVYANGMGRDRGWSRTEVRGG</sequence>
<evidence type="ECO:0000256" key="1">
    <source>
        <dbReference type="SAM" id="Phobius"/>
    </source>
</evidence>
<evidence type="ECO:0000313" key="2">
    <source>
        <dbReference type="EMBL" id="KAF1831891.1"/>
    </source>
</evidence>
<reference evidence="2" key="1">
    <citation type="submission" date="2020-01" db="EMBL/GenBank/DDBJ databases">
        <authorList>
            <consortium name="DOE Joint Genome Institute"/>
            <person name="Haridas S."/>
            <person name="Albert R."/>
            <person name="Binder M."/>
            <person name="Bloem J."/>
            <person name="Labutti K."/>
            <person name="Salamov A."/>
            <person name="Andreopoulos B."/>
            <person name="Baker S.E."/>
            <person name="Barry K."/>
            <person name="Bills G."/>
            <person name="Bluhm B.H."/>
            <person name="Cannon C."/>
            <person name="Castanera R."/>
            <person name="Culley D.E."/>
            <person name="Daum C."/>
            <person name="Ezra D."/>
            <person name="Gonzalez J.B."/>
            <person name="Henrissat B."/>
            <person name="Kuo A."/>
            <person name="Liang C."/>
            <person name="Lipzen A."/>
            <person name="Lutzoni F."/>
            <person name="Magnuson J."/>
            <person name="Mondo S."/>
            <person name="Nolan M."/>
            <person name="Ohm R."/>
            <person name="Pangilinan J."/>
            <person name="Park H.-J."/>
            <person name="Ramirez L."/>
            <person name="Alfaro M."/>
            <person name="Sun H."/>
            <person name="Tritt A."/>
            <person name="Yoshinaga Y."/>
            <person name="Zwiers L.-H."/>
            <person name="Turgeon B.G."/>
            <person name="Goodwin S.B."/>
            <person name="Spatafora J.W."/>
            <person name="Crous P.W."/>
            <person name="Grigoriev I.V."/>
        </authorList>
    </citation>
    <scope>NUCLEOTIDE SEQUENCE</scope>
    <source>
        <strain evidence="2">P77</strain>
    </source>
</reference>
<dbReference type="AlphaFoldDB" id="A0A6A5K5J4"/>
<dbReference type="EMBL" id="ML975351">
    <property type="protein sequence ID" value="KAF1831891.1"/>
    <property type="molecule type" value="Genomic_DNA"/>
</dbReference>